<protein>
    <submittedName>
        <fullName evidence="1">Uncharacterized protein</fullName>
    </submittedName>
</protein>
<dbReference type="AlphaFoldDB" id="A0A1B0CYU2"/>
<accession>A0A1B0CYU2</accession>
<evidence type="ECO:0000313" key="1">
    <source>
        <dbReference type="EnsemblMetazoa" id="PPAI000264-PA"/>
    </source>
</evidence>
<keyword evidence="2" id="KW-1185">Reference proteome</keyword>
<reference evidence="1" key="1">
    <citation type="submission" date="2022-08" db="UniProtKB">
        <authorList>
            <consortium name="EnsemblMetazoa"/>
        </authorList>
    </citation>
    <scope>IDENTIFICATION</scope>
    <source>
        <strain evidence="1">Israel</strain>
    </source>
</reference>
<dbReference type="Proteomes" id="UP000092462">
    <property type="component" value="Unassembled WGS sequence"/>
</dbReference>
<proteinExistence type="predicted"/>
<name>A0A1B0CYU2_PHLPP</name>
<dbReference type="EMBL" id="AJVK01009356">
    <property type="status" value="NOT_ANNOTATED_CDS"/>
    <property type="molecule type" value="Genomic_DNA"/>
</dbReference>
<sequence>MQIGYVIWGPYVVAKVLPHDRYVVRDVDNCQITQIPYNGIIESKNMRLWRSPEFVQNREWTSHSDDEDDSVN</sequence>
<dbReference type="EnsemblMetazoa" id="PPAI000264-RA">
    <property type="protein sequence ID" value="PPAI000264-PA"/>
    <property type="gene ID" value="PPAI000264"/>
</dbReference>
<evidence type="ECO:0000313" key="2">
    <source>
        <dbReference type="Proteomes" id="UP000092462"/>
    </source>
</evidence>
<dbReference type="VEuPathDB" id="VectorBase:PPAI000264"/>
<organism evidence="1 2">
    <name type="scientific">Phlebotomus papatasi</name>
    <name type="common">Sandfly</name>
    <dbReference type="NCBI Taxonomy" id="29031"/>
    <lineage>
        <taxon>Eukaryota</taxon>
        <taxon>Metazoa</taxon>
        <taxon>Ecdysozoa</taxon>
        <taxon>Arthropoda</taxon>
        <taxon>Hexapoda</taxon>
        <taxon>Insecta</taxon>
        <taxon>Pterygota</taxon>
        <taxon>Neoptera</taxon>
        <taxon>Endopterygota</taxon>
        <taxon>Diptera</taxon>
        <taxon>Nematocera</taxon>
        <taxon>Psychodoidea</taxon>
        <taxon>Psychodidae</taxon>
        <taxon>Phlebotomus</taxon>
        <taxon>Phlebotomus</taxon>
    </lineage>
</organism>